<evidence type="ECO:0000259" key="3">
    <source>
        <dbReference type="Pfam" id="PF12172"/>
    </source>
</evidence>
<sequence>MSTTYSRPQFRLAPTPTSESRDFWTGGARGELLIARCRDCRRFFHPPGPACFRCRSTNVAPEPVSGLATVAAYTVNRQPWIPGLEPPYIVAMVELDDEPDVRLITNVVNVSLDDIAVGLPVEVFFEDWTDPSGDEDTRVWLPLFRPRSA</sequence>
<feature type="domain" description="ChsH2 rubredoxin-like zinc ribbon" evidence="3">
    <location>
        <begin position="24"/>
        <end position="59"/>
    </location>
</feature>
<gene>
    <name evidence="4" type="ORF">BHQ18_15420</name>
</gene>
<dbReference type="RefSeq" id="WP_069414491.1">
    <property type="nucleotide sequence ID" value="NZ_JACKUL010000020.1"/>
</dbReference>
<dbReference type="AlphaFoldDB" id="A0A1E3RIR8"/>
<dbReference type="InterPro" id="IPR052513">
    <property type="entry name" value="Thioester_dehydratase-like"/>
</dbReference>
<reference evidence="5" key="1">
    <citation type="submission" date="2016-09" db="EMBL/GenBank/DDBJ databases">
        <authorList>
            <person name="Greninger A.L."/>
            <person name="Jerome K.R."/>
            <person name="Mcnair B."/>
            <person name="Wallis C."/>
            <person name="Fang F."/>
        </authorList>
    </citation>
    <scope>NUCLEOTIDE SEQUENCE [LARGE SCALE GENOMIC DNA]</scope>
    <source>
        <strain evidence="5">M6</strain>
    </source>
</reference>
<keyword evidence="4" id="KW-0238">DNA-binding</keyword>
<dbReference type="PANTHER" id="PTHR34075">
    <property type="entry name" value="BLR3430 PROTEIN"/>
    <property type="match status" value="1"/>
</dbReference>
<evidence type="ECO:0000313" key="5">
    <source>
        <dbReference type="Proteomes" id="UP000094053"/>
    </source>
</evidence>
<dbReference type="GO" id="GO:0003677">
    <property type="term" value="F:DNA binding"/>
    <property type="evidence" value="ECO:0007669"/>
    <property type="project" value="UniProtKB-KW"/>
</dbReference>
<evidence type="ECO:0000259" key="2">
    <source>
        <dbReference type="Pfam" id="PF01796"/>
    </source>
</evidence>
<keyword evidence="5" id="KW-1185">Reference proteome</keyword>
<dbReference type="InterPro" id="IPR012340">
    <property type="entry name" value="NA-bd_OB-fold"/>
</dbReference>
<feature type="domain" description="ChsH2 C-terminal OB-fold" evidence="2">
    <location>
        <begin position="63"/>
        <end position="125"/>
    </location>
</feature>
<comment type="caution">
    <text evidence="4">The sequence shown here is derived from an EMBL/GenBank/DDBJ whole genome shotgun (WGS) entry which is preliminary data.</text>
</comment>
<dbReference type="PANTHER" id="PTHR34075:SF5">
    <property type="entry name" value="BLR3430 PROTEIN"/>
    <property type="match status" value="1"/>
</dbReference>
<dbReference type="EMBL" id="MIHA01000010">
    <property type="protein sequence ID" value="ODQ89362.1"/>
    <property type="molecule type" value="Genomic_DNA"/>
</dbReference>
<dbReference type="Pfam" id="PF12172">
    <property type="entry name" value="zf-ChsH2"/>
    <property type="match status" value="1"/>
</dbReference>
<evidence type="ECO:0000256" key="1">
    <source>
        <dbReference type="SAM" id="MobiDB-lite"/>
    </source>
</evidence>
<feature type="region of interest" description="Disordered" evidence="1">
    <location>
        <begin position="1"/>
        <end position="20"/>
    </location>
</feature>
<dbReference type="Pfam" id="PF01796">
    <property type="entry name" value="OB_ChsH2_C"/>
    <property type="match status" value="1"/>
</dbReference>
<evidence type="ECO:0000313" key="4">
    <source>
        <dbReference type="EMBL" id="ODQ89362.1"/>
    </source>
</evidence>
<proteinExistence type="predicted"/>
<dbReference type="InterPro" id="IPR022002">
    <property type="entry name" value="ChsH2_Znr"/>
</dbReference>
<name>A0A1E3RIR8_MYCFV</name>
<dbReference type="STRING" id="1776.BHQ18_15420"/>
<dbReference type="SUPFAM" id="SSF50249">
    <property type="entry name" value="Nucleic acid-binding proteins"/>
    <property type="match status" value="1"/>
</dbReference>
<protein>
    <submittedName>
        <fullName evidence="4">DNA-binding protein</fullName>
    </submittedName>
</protein>
<dbReference type="Gene3D" id="6.10.30.10">
    <property type="match status" value="1"/>
</dbReference>
<dbReference type="InterPro" id="IPR002878">
    <property type="entry name" value="ChsH2_C"/>
</dbReference>
<organism evidence="4 5">
    <name type="scientific">Mycolicibacterium flavescens</name>
    <name type="common">Mycobacterium flavescens</name>
    <dbReference type="NCBI Taxonomy" id="1776"/>
    <lineage>
        <taxon>Bacteria</taxon>
        <taxon>Bacillati</taxon>
        <taxon>Actinomycetota</taxon>
        <taxon>Actinomycetes</taxon>
        <taxon>Mycobacteriales</taxon>
        <taxon>Mycobacteriaceae</taxon>
        <taxon>Mycolicibacterium</taxon>
    </lineage>
</organism>
<dbReference type="Proteomes" id="UP000094053">
    <property type="component" value="Unassembled WGS sequence"/>
</dbReference>
<dbReference type="OrthoDB" id="7470921at2"/>
<accession>A0A1E3RIR8</accession>